<evidence type="ECO:0000313" key="1">
    <source>
        <dbReference type="EMBL" id="KAJ8941687.1"/>
    </source>
</evidence>
<dbReference type="EMBL" id="JAPWTK010000358">
    <property type="protein sequence ID" value="KAJ8941687.1"/>
    <property type="molecule type" value="Genomic_DNA"/>
</dbReference>
<name>A0AAV8XS68_9CUCU</name>
<sequence>MKSNNWELGLVKFKPLSVLYVNDSEQMKTIDEQSRENDEQMIYRVCQILHYENHCSRNCVGVFRNEEGVREARAKSANGRSKREGGRFVRQTETVSWRYTNQSVPTFVHQNCSHFSHWLPRCRSLVFIERGTICESAHCVIIDPPAE</sequence>
<gene>
    <name evidence="1" type="ORF">NQ318_023653</name>
</gene>
<evidence type="ECO:0000313" key="2">
    <source>
        <dbReference type="Proteomes" id="UP001162162"/>
    </source>
</evidence>
<reference evidence="1" key="1">
    <citation type="journal article" date="2023" name="Insect Mol. Biol.">
        <title>Genome sequencing provides insights into the evolution of gene families encoding plant cell wall-degrading enzymes in longhorned beetles.</title>
        <authorList>
            <person name="Shin N.R."/>
            <person name="Okamura Y."/>
            <person name="Kirsch R."/>
            <person name="Pauchet Y."/>
        </authorList>
    </citation>
    <scope>NUCLEOTIDE SEQUENCE</scope>
    <source>
        <strain evidence="1">AMC_N1</strain>
    </source>
</reference>
<keyword evidence="2" id="KW-1185">Reference proteome</keyword>
<dbReference type="AlphaFoldDB" id="A0AAV8XS68"/>
<comment type="caution">
    <text evidence="1">The sequence shown here is derived from an EMBL/GenBank/DDBJ whole genome shotgun (WGS) entry which is preliminary data.</text>
</comment>
<dbReference type="Proteomes" id="UP001162162">
    <property type="component" value="Unassembled WGS sequence"/>
</dbReference>
<proteinExistence type="predicted"/>
<accession>A0AAV8XS68</accession>
<organism evidence="1 2">
    <name type="scientific">Aromia moschata</name>
    <dbReference type="NCBI Taxonomy" id="1265417"/>
    <lineage>
        <taxon>Eukaryota</taxon>
        <taxon>Metazoa</taxon>
        <taxon>Ecdysozoa</taxon>
        <taxon>Arthropoda</taxon>
        <taxon>Hexapoda</taxon>
        <taxon>Insecta</taxon>
        <taxon>Pterygota</taxon>
        <taxon>Neoptera</taxon>
        <taxon>Endopterygota</taxon>
        <taxon>Coleoptera</taxon>
        <taxon>Polyphaga</taxon>
        <taxon>Cucujiformia</taxon>
        <taxon>Chrysomeloidea</taxon>
        <taxon>Cerambycidae</taxon>
        <taxon>Cerambycinae</taxon>
        <taxon>Callichromatini</taxon>
        <taxon>Aromia</taxon>
    </lineage>
</organism>
<protein>
    <submittedName>
        <fullName evidence="1">Uncharacterized protein</fullName>
    </submittedName>
</protein>